<accession>A0A0A9GGI5</accession>
<organism evidence="1">
    <name type="scientific">Arundo donax</name>
    <name type="common">Giant reed</name>
    <name type="synonym">Donax arundinaceus</name>
    <dbReference type="NCBI Taxonomy" id="35708"/>
    <lineage>
        <taxon>Eukaryota</taxon>
        <taxon>Viridiplantae</taxon>
        <taxon>Streptophyta</taxon>
        <taxon>Embryophyta</taxon>
        <taxon>Tracheophyta</taxon>
        <taxon>Spermatophyta</taxon>
        <taxon>Magnoliopsida</taxon>
        <taxon>Liliopsida</taxon>
        <taxon>Poales</taxon>
        <taxon>Poaceae</taxon>
        <taxon>PACMAD clade</taxon>
        <taxon>Arundinoideae</taxon>
        <taxon>Arundineae</taxon>
        <taxon>Arundo</taxon>
    </lineage>
</organism>
<dbReference type="EMBL" id="GBRH01173691">
    <property type="protein sequence ID" value="JAE24205.1"/>
    <property type="molecule type" value="Transcribed_RNA"/>
</dbReference>
<protein>
    <submittedName>
        <fullName evidence="1">Uncharacterized protein</fullName>
    </submittedName>
</protein>
<sequence length="36" mass="3845">MPIVPSTSYPFSFLQLSPMPLCISCTNPPPSIPLPA</sequence>
<proteinExistence type="predicted"/>
<evidence type="ECO:0000313" key="1">
    <source>
        <dbReference type="EMBL" id="JAE24205.1"/>
    </source>
</evidence>
<dbReference type="AlphaFoldDB" id="A0A0A9GGI5"/>
<name>A0A0A9GGI5_ARUDO</name>
<reference evidence="1" key="1">
    <citation type="submission" date="2014-09" db="EMBL/GenBank/DDBJ databases">
        <authorList>
            <person name="Magalhaes I.L.F."/>
            <person name="Oliveira U."/>
            <person name="Santos F.R."/>
            <person name="Vidigal T.H.D.A."/>
            <person name="Brescovit A.D."/>
            <person name="Santos A.J."/>
        </authorList>
    </citation>
    <scope>NUCLEOTIDE SEQUENCE</scope>
    <source>
        <tissue evidence="1">Shoot tissue taken approximately 20 cm above the soil surface</tissue>
    </source>
</reference>
<reference evidence="1" key="2">
    <citation type="journal article" date="2015" name="Data Brief">
        <title>Shoot transcriptome of the giant reed, Arundo donax.</title>
        <authorList>
            <person name="Barrero R.A."/>
            <person name="Guerrero F.D."/>
            <person name="Moolhuijzen P."/>
            <person name="Goolsby J.A."/>
            <person name="Tidwell J."/>
            <person name="Bellgard S.E."/>
            <person name="Bellgard M.I."/>
        </authorList>
    </citation>
    <scope>NUCLEOTIDE SEQUENCE</scope>
    <source>
        <tissue evidence="1">Shoot tissue taken approximately 20 cm above the soil surface</tissue>
    </source>
</reference>